<protein>
    <recommendedName>
        <fullName evidence="4">Bacterial surface antigen (D15) domain-containing protein</fullName>
    </recommendedName>
</protein>
<accession>A0ABQ6M4L9</accession>
<organism evidence="5 6">
    <name type="scientific">Tetraparma gracilis</name>
    <dbReference type="NCBI Taxonomy" id="2962635"/>
    <lineage>
        <taxon>Eukaryota</taxon>
        <taxon>Sar</taxon>
        <taxon>Stramenopiles</taxon>
        <taxon>Ochrophyta</taxon>
        <taxon>Bolidophyceae</taxon>
        <taxon>Parmales</taxon>
        <taxon>Triparmaceae</taxon>
        <taxon>Tetraparma</taxon>
    </lineage>
</organism>
<reference evidence="5 6" key="1">
    <citation type="journal article" date="2023" name="Commun. Biol.">
        <title>Genome analysis of Parmales, the sister group of diatoms, reveals the evolutionary specialization of diatoms from phago-mixotrophs to photoautotrophs.</title>
        <authorList>
            <person name="Ban H."/>
            <person name="Sato S."/>
            <person name="Yoshikawa S."/>
            <person name="Yamada K."/>
            <person name="Nakamura Y."/>
            <person name="Ichinomiya M."/>
            <person name="Sato N."/>
            <person name="Blanc-Mathieu R."/>
            <person name="Endo H."/>
            <person name="Kuwata A."/>
            <person name="Ogata H."/>
        </authorList>
    </citation>
    <scope>NUCLEOTIDE SEQUENCE [LARGE SCALE GENOMIC DNA]</scope>
</reference>
<dbReference type="InterPro" id="IPR000184">
    <property type="entry name" value="Bac_surfAg_D15"/>
</dbReference>
<evidence type="ECO:0000313" key="5">
    <source>
        <dbReference type="EMBL" id="GMI19325.1"/>
    </source>
</evidence>
<feature type="domain" description="Bacterial surface antigen (D15)" evidence="4">
    <location>
        <begin position="170"/>
        <end position="504"/>
    </location>
</feature>
<keyword evidence="6" id="KW-1185">Reference proteome</keyword>
<comment type="caution">
    <text evidence="5">The sequence shown here is derived from an EMBL/GenBank/DDBJ whole genome shotgun (WGS) entry which is preliminary data.</text>
</comment>
<comment type="subcellular location">
    <subcellularLocation>
        <location evidence="1">Membrane</location>
    </subcellularLocation>
</comment>
<feature type="region of interest" description="Disordered" evidence="3">
    <location>
        <begin position="20"/>
        <end position="45"/>
    </location>
</feature>
<feature type="compositionally biased region" description="Pro residues" evidence="3">
    <location>
        <begin position="33"/>
        <end position="42"/>
    </location>
</feature>
<evidence type="ECO:0000256" key="3">
    <source>
        <dbReference type="SAM" id="MobiDB-lite"/>
    </source>
</evidence>
<evidence type="ECO:0000256" key="2">
    <source>
        <dbReference type="ARBA" id="ARBA00023136"/>
    </source>
</evidence>
<evidence type="ECO:0000313" key="6">
    <source>
        <dbReference type="Proteomes" id="UP001165060"/>
    </source>
</evidence>
<dbReference type="Gene3D" id="2.40.160.50">
    <property type="entry name" value="membrane protein fhac: a member of the omp85/tpsb transporter family"/>
    <property type="match status" value="1"/>
</dbReference>
<name>A0ABQ6M4L9_9STRA</name>
<dbReference type="Pfam" id="PF01103">
    <property type="entry name" value="Omp85"/>
    <property type="match status" value="1"/>
</dbReference>
<evidence type="ECO:0000256" key="1">
    <source>
        <dbReference type="ARBA" id="ARBA00004370"/>
    </source>
</evidence>
<gene>
    <name evidence="5" type="ORF">TeGR_g14566</name>
</gene>
<sequence length="509" mass="52003">MSVPPTAPCRLHSVYVNGAPFPPPPLSSQTPGAPAPAPPSPPLRTTDAHLLSLLQRSKASSPTNTIGSLLEASAGLVQRLQATGCYEQAVAELQPVELKDKTTARGQARLDLRLKERNWYRLHVGGGFKGGGAEAASPFGSSSSSSASSSLFSGASVPTVQFESSATFFNLTGTCSKTGFEYAVDQAGTPSLAAFHSLPDVSTTETPTSLTLNAFTDHAKRPSQRFDTSSSTLQARVRHGAQSVVEQGPYTELTAFLASRDTLPHMSPKVPFGALSSPETISSLGPSVSTGLTATVSTNGAFLDRPFVPTLGADASSTLTLAGPPGSEGHLKSTSAVSLHAPLSLLAPAPLLPPPLRSLLSSLSLHANASLGLLQPLSFAGLCSGAAHPADRFPPNAGLKGFTNIGPRAAKGDYLGGTLSAAGCLSLSAPFPGKDVSARALAFVSAGSLSDLADLSASSLPVQRVSAGVGIAVPTPVGRAEITFSRPLRKGEGDATQWMQLGLSLNVGG</sequence>
<dbReference type="Proteomes" id="UP001165060">
    <property type="component" value="Unassembled WGS sequence"/>
</dbReference>
<dbReference type="EMBL" id="BRYB01002429">
    <property type="protein sequence ID" value="GMI19325.1"/>
    <property type="molecule type" value="Genomic_DNA"/>
</dbReference>
<keyword evidence="2" id="KW-0472">Membrane</keyword>
<proteinExistence type="predicted"/>
<evidence type="ECO:0000259" key="4">
    <source>
        <dbReference type="Pfam" id="PF01103"/>
    </source>
</evidence>